<dbReference type="PROSITE" id="PS50878">
    <property type="entry name" value="RT_POL"/>
    <property type="match status" value="1"/>
</dbReference>
<accession>A0A085MHS9</accession>
<dbReference type="Proteomes" id="UP000030764">
    <property type="component" value="Unassembled WGS sequence"/>
</dbReference>
<dbReference type="PANTHER" id="PTHR37984">
    <property type="entry name" value="PROTEIN CBG26694"/>
    <property type="match status" value="1"/>
</dbReference>
<dbReference type="EMBL" id="KL363192">
    <property type="protein sequence ID" value="KFD56775.1"/>
    <property type="molecule type" value="Genomic_DNA"/>
</dbReference>
<evidence type="ECO:0000313" key="3">
    <source>
        <dbReference type="EMBL" id="KFD68116.1"/>
    </source>
</evidence>
<dbReference type="AlphaFoldDB" id="A0A085MHS9"/>
<gene>
    <name evidence="2" type="ORF">M513_02452</name>
    <name evidence="3" type="ORF">M514_02452</name>
</gene>
<evidence type="ECO:0000259" key="1">
    <source>
        <dbReference type="PROSITE" id="PS50878"/>
    </source>
</evidence>
<name>A0A085MHS9_9BILA</name>
<dbReference type="InterPro" id="IPR043502">
    <property type="entry name" value="DNA/RNA_pol_sf"/>
</dbReference>
<dbReference type="Proteomes" id="UP000030758">
    <property type="component" value="Unassembled WGS sequence"/>
</dbReference>
<evidence type="ECO:0000313" key="2">
    <source>
        <dbReference type="EMBL" id="KFD56775.1"/>
    </source>
</evidence>
<reference evidence="2 4" key="1">
    <citation type="journal article" date="2014" name="Nat. Genet.">
        <title>Genome and transcriptome of the porcine whipworm Trichuris suis.</title>
        <authorList>
            <person name="Jex A.R."/>
            <person name="Nejsum P."/>
            <person name="Schwarz E.M."/>
            <person name="Hu L."/>
            <person name="Young N.D."/>
            <person name="Hall R.S."/>
            <person name="Korhonen P.K."/>
            <person name="Liao S."/>
            <person name="Thamsborg S."/>
            <person name="Xia J."/>
            <person name="Xu P."/>
            <person name="Wang S."/>
            <person name="Scheerlinck J.P."/>
            <person name="Hofmann A."/>
            <person name="Sternberg P.W."/>
            <person name="Wang J."/>
            <person name="Gasser R.B."/>
        </authorList>
    </citation>
    <scope>NUCLEOTIDE SEQUENCE [LARGE SCALE GENOMIC DNA]</scope>
    <source>
        <strain evidence="3">DCEP-RM93F</strain>
        <strain evidence="2">DCEP-RM93M</strain>
    </source>
</reference>
<dbReference type="InterPro" id="IPR050951">
    <property type="entry name" value="Retrovirus_Pol_polyprotein"/>
</dbReference>
<dbReference type="Gene3D" id="3.30.70.270">
    <property type="match status" value="1"/>
</dbReference>
<dbReference type="InterPro" id="IPR000477">
    <property type="entry name" value="RT_dom"/>
</dbReference>
<feature type="domain" description="Reverse transcriptase" evidence="1">
    <location>
        <begin position="156"/>
        <end position="279"/>
    </location>
</feature>
<dbReference type="Gene3D" id="3.10.10.10">
    <property type="entry name" value="HIV Type 1 Reverse Transcriptase, subunit A, domain 1"/>
    <property type="match status" value="1"/>
</dbReference>
<dbReference type="InterPro" id="IPR043128">
    <property type="entry name" value="Rev_trsase/Diguanyl_cyclase"/>
</dbReference>
<keyword evidence="4" id="KW-1185">Reference proteome</keyword>
<evidence type="ECO:0000313" key="4">
    <source>
        <dbReference type="Proteomes" id="UP000030764"/>
    </source>
</evidence>
<dbReference type="Pfam" id="PF00078">
    <property type="entry name" value="RVT_1"/>
    <property type="match status" value="1"/>
</dbReference>
<protein>
    <recommendedName>
        <fullName evidence="1">Reverse transcriptase domain-containing protein</fullName>
    </recommendedName>
</protein>
<organism evidence="2 4">
    <name type="scientific">Trichuris suis</name>
    <name type="common">pig whipworm</name>
    <dbReference type="NCBI Taxonomy" id="68888"/>
    <lineage>
        <taxon>Eukaryota</taxon>
        <taxon>Metazoa</taxon>
        <taxon>Ecdysozoa</taxon>
        <taxon>Nematoda</taxon>
        <taxon>Enoplea</taxon>
        <taxon>Dorylaimia</taxon>
        <taxon>Trichinellida</taxon>
        <taxon>Trichuridae</taxon>
        <taxon>Trichuris</taxon>
    </lineage>
</organism>
<dbReference type="PANTHER" id="PTHR37984:SF9">
    <property type="entry name" value="INTEGRASE CATALYTIC DOMAIN-CONTAINING PROTEIN"/>
    <property type="match status" value="1"/>
</dbReference>
<dbReference type="CDD" id="cd01647">
    <property type="entry name" value="RT_LTR"/>
    <property type="match status" value="1"/>
</dbReference>
<sequence length="279" mass="31252">MIGLPGYKELGHSPYKLTNQLLKSYSGQQVPIKDSLTVPVPCGSRSRELPLLVTDLTNGCNLFGIDPFDAFNFDVYSAEESLVLLPMANQLRLNRVYVDNLREKYKHLFSPGLGRCVTFQAHLQLKAGAHPKFFKVRLIPFSCMDSVKQEVDRLTRSGIWKPVKSSAWAAPVVIVPKSSGSIRICGDFKLLVNSQLEIEQYPIPQIEKISQKLGKSQAFTKIDLSDAYLQIELDEESKAFMVVNTPYGLYQYQRLPFGVASAPSIFQRFTDQLMSGIPG</sequence>
<dbReference type="EMBL" id="KL367507">
    <property type="protein sequence ID" value="KFD68116.1"/>
    <property type="molecule type" value="Genomic_DNA"/>
</dbReference>
<dbReference type="OrthoDB" id="5919961at2759"/>
<proteinExistence type="predicted"/>
<dbReference type="SUPFAM" id="SSF56672">
    <property type="entry name" value="DNA/RNA polymerases"/>
    <property type="match status" value="1"/>
</dbReference>